<dbReference type="AlphaFoldDB" id="A0AA40G1G0"/>
<feature type="compositionally biased region" description="Low complexity" evidence="3">
    <location>
        <begin position="626"/>
        <end position="637"/>
    </location>
</feature>
<evidence type="ECO:0000256" key="1">
    <source>
        <dbReference type="ARBA" id="ARBA00023054"/>
    </source>
</evidence>
<feature type="coiled-coil region" evidence="2">
    <location>
        <begin position="96"/>
        <end position="389"/>
    </location>
</feature>
<keyword evidence="1 2" id="KW-0175">Coiled coil</keyword>
<evidence type="ECO:0000256" key="3">
    <source>
        <dbReference type="SAM" id="MobiDB-lite"/>
    </source>
</evidence>
<dbReference type="SUPFAM" id="SSF57997">
    <property type="entry name" value="Tropomyosin"/>
    <property type="match status" value="2"/>
</dbReference>
<name>A0AA40G1G0_9HYME</name>
<feature type="region of interest" description="Disordered" evidence="3">
    <location>
        <begin position="626"/>
        <end position="657"/>
    </location>
</feature>
<dbReference type="EMBL" id="JAHYIQ010000009">
    <property type="protein sequence ID" value="KAK1129306.1"/>
    <property type="molecule type" value="Genomic_DNA"/>
</dbReference>
<accession>A0AA40G1G0</accession>
<comment type="caution">
    <text evidence="4">The sequence shown here is derived from an EMBL/GenBank/DDBJ whole genome shotgun (WGS) entry which is preliminary data.</text>
</comment>
<reference evidence="4" key="1">
    <citation type="submission" date="2021-10" db="EMBL/GenBank/DDBJ databases">
        <title>Melipona bicolor Genome sequencing and assembly.</title>
        <authorList>
            <person name="Araujo N.S."/>
            <person name="Arias M.C."/>
        </authorList>
    </citation>
    <scope>NUCLEOTIDE SEQUENCE</scope>
    <source>
        <strain evidence="4">USP_2M_L1-L4_2017</strain>
        <tissue evidence="4">Whole body</tissue>
    </source>
</reference>
<evidence type="ECO:0000313" key="5">
    <source>
        <dbReference type="Proteomes" id="UP001177670"/>
    </source>
</evidence>
<sequence>MEKLKARLGGSEGRVRALDAQLSQLEVAKKEVEQKLSSVASTLRRIAGIQMDGSVNIPFKLMSPSRRWSPARTQDHIDSTRDVILDVDPEVVRKGVRSLMQQVAQIERERDDCKTELCNLKKQLSETQEIQNRSDMQINTLLTNLRILQDEKNSLEVKLSQKQSGYEMQLNALQLKTEECEQLREKVINLEMMISNSSEEKAQSEEKVDKLKQALNKVENEKRNLQEELNRSESRATKLELQRMSLEGDLQRLQMMLQEKDANIHKLQERNDMQNRTVTNLEERCASMKSTIEQLSLALEKASNTESELKNEINSLHHNIMELTTSVQTFNEKNKQLQKQLSNAENERRILSERIESLQQALSDIKHTNQTLTDQITHLQNELANNEVQRCALESQLRMIVYPQEESVNKGDELLRQLQIVQRERSEMRGKMEALNDKIKLLEADKRNLERQLSLLKSTSRSKSYERYEKAHAELLGTSFDIEHYEQENRELRLRVRRLETQLAEKEAELIRMKSSYSHSIFDFSRDRTGEVERLRAAQLQAEKLLEAREQSHRQQVLRLENQIQLLREQLNQEIKRRQLYVLRSSRAGREMQQLRQALGDSLRTVAQDPSLDAVLLEHEARKLDSTLTSTTSLPPSLALPPPPSYDRSSTPSAQLK</sequence>
<evidence type="ECO:0008006" key="6">
    <source>
        <dbReference type="Google" id="ProtNLM"/>
    </source>
</evidence>
<evidence type="ECO:0000313" key="4">
    <source>
        <dbReference type="EMBL" id="KAK1129306.1"/>
    </source>
</evidence>
<dbReference type="Gene3D" id="1.10.287.1490">
    <property type="match status" value="1"/>
</dbReference>
<dbReference type="Gene3D" id="1.20.5.340">
    <property type="match status" value="1"/>
</dbReference>
<feature type="compositionally biased region" description="Polar residues" evidence="3">
    <location>
        <begin position="647"/>
        <end position="657"/>
    </location>
</feature>
<evidence type="ECO:0000256" key="2">
    <source>
        <dbReference type="SAM" id="Coils"/>
    </source>
</evidence>
<dbReference type="GO" id="GO:0005856">
    <property type="term" value="C:cytoskeleton"/>
    <property type="evidence" value="ECO:0007669"/>
    <property type="project" value="TreeGrafter"/>
</dbReference>
<feature type="coiled-coil region" evidence="2">
    <location>
        <begin position="418"/>
        <end position="577"/>
    </location>
</feature>
<dbReference type="Proteomes" id="UP001177670">
    <property type="component" value="Unassembled WGS sequence"/>
</dbReference>
<organism evidence="4 5">
    <name type="scientific">Melipona bicolor</name>
    <dbReference type="NCBI Taxonomy" id="60889"/>
    <lineage>
        <taxon>Eukaryota</taxon>
        <taxon>Metazoa</taxon>
        <taxon>Ecdysozoa</taxon>
        <taxon>Arthropoda</taxon>
        <taxon>Hexapoda</taxon>
        <taxon>Insecta</taxon>
        <taxon>Pterygota</taxon>
        <taxon>Neoptera</taxon>
        <taxon>Endopterygota</taxon>
        <taxon>Hymenoptera</taxon>
        <taxon>Apocrita</taxon>
        <taxon>Aculeata</taxon>
        <taxon>Apoidea</taxon>
        <taxon>Anthophila</taxon>
        <taxon>Apidae</taxon>
        <taxon>Melipona</taxon>
    </lineage>
</organism>
<dbReference type="PANTHER" id="PTHR32083">
    <property type="entry name" value="CILIA AND FLAGELLA-ASSOCIATED PROTEIN 58-RELATED"/>
    <property type="match status" value="1"/>
</dbReference>
<proteinExistence type="predicted"/>
<gene>
    <name evidence="4" type="ORF">K0M31_020432</name>
</gene>
<keyword evidence="5" id="KW-1185">Reference proteome</keyword>
<feature type="coiled-coil region" evidence="2">
    <location>
        <begin position="15"/>
        <end position="42"/>
    </location>
</feature>
<dbReference type="PANTHER" id="PTHR32083:SF48">
    <property type="entry name" value="TRANS-GOLGI NETWORK-LOCALIZED SYP41-INTERACTING PROTEIN 1"/>
    <property type="match status" value="1"/>
</dbReference>
<protein>
    <recommendedName>
        <fullName evidence="6">Rootletin</fullName>
    </recommendedName>
</protein>